<dbReference type="InterPro" id="IPR040418">
    <property type="entry name" value="CRWN"/>
</dbReference>
<evidence type="ECO:0000256" key="4">
    <source>
        <dbReference type="ARBA" id="ARBA00024208"/>
    </source>
</evidence>
<keyword evidence="8" id="KW-1185">Reference proteome</keyword>
<dbReference type="Proteomes" id="UP001153555">
    <property type="component" value="Unassembled WGS sequence"/>
</dbReference>
<comment type="similarity">
    <text evidence="4">Belongs to the CRWN family.</text>
</comment>
<name>A0A9N7REX4_STRHE</name>
<evidence type="ECO:0000313" key="8">
    <source>
        <dbReference type="Proteomes" id="UP001153555"/>
    </source>
</evidence>
<proteinExistence type="inferred from homology"/>
<feature type="region of interest" description="Disordered" evidence="6">
    <location>
        <begin position="819"/>
        <end position="849"/>
    </location>
</feature>
<feature type="region of interest" description="Disordered" evidence="6">
    <location>
        <begin position="371"/>
        <end position="392"/>
    </location>
</feature>
<feature type="compositionally biased region" description="Acidic residues" evidence="6">
    <location>
        <begin position="1149"/>
        <end position="1164"/>
    </location>
</feature>
<evidence type="ECO:0000256" key="1">
    <source>
        <dbReference type="ARBA" id="ARBA00023054"/>
    </source>
</evidence>
<evidence type="ECO:0000256" key="2">
    <source>
        <dbReference type="ARBA" id="ARBA00023242"/>
    </source>
</evidence>
<evidence type="ECO:0000256" key="3">
    <source>
        <dbReference type="ARBA" id="ARBA00024186"/>
    </source>
</evidence>
<feature type="compositionally biased region" description="Polar residues" evidence="6">
    <location>
        <begin position="948"/>
        <end position="961"/>
    </location>
</feature>
<evidence type="ECO:0000256" key="5">
    <source>
        <dbReference type="SAM" id="Coils"/>
    </source>
</evidence>
<dbReference type="GO" id="GO:0005652">
    <property type="term" value="C:nuclear lamina"/>
    <property type="evidence" value="ECO:0007669"/>
    <property type="project" value="UniProtKB-SubCell"/>
</dbReference>
<feature type="coiled-coil region" evidence="5">
    <location>
        <begin position="464"/>
        <end position="578"/>
    </location>
</feature>
<dbReference type="PANTHER" id="PTHR31908:SF11">
    <property type="entry name" value="PROTEIN CROWDED NUCLEI 1"/>
    <property type="match status" value="1"/>
</dbReference>
<protein>
    <submittedName>
        <fullName evidence="7">Protein CROWDED NUCLEI 1</fullName>
    </submittedName>
</protein>
<keyword evidence="2" id="KW-0539">Nucleus</keyword>
<comment type="subcellular location">
    <subcellularLocation>
        <location evidence="3">Nucleus lamina</location>
    </subcellularLocation>
</comment>
<dbReference type="GO" id="GO:0006997">
    <property type="term" value="P:nucleus organization"/>
    <property type="evidence" value="ECO:0007669"/>
    <property type="project" value="InterPro"/>
</dbReference>
<feature type="compositionally biased region" description="Polar residues" evidence="6">
    <location>
        <begin position="819"/>
        <end position="842"/>
    </location>
</feature>
<reference evidence="7" key="1">
    <citation type="submission" date="2019-12" db="EMBL/GenBank/DDBJ databases">
        <authorList>
            <person name="Scholes J."/>
        </authorList>
    </citation>
    <scope>NUCLEOTIDE SEQUENCE</scope>
</reference>
<feature type="region of interest" description="Disordered" evidence="6">
    <location>
        <begin position="13"/>
        <end position="42"/>
    </location>
</feature>
<feature type="compositionally biased region" description="Basic and acidic residues" evidence="6">
    <location>
        <begin position="1066"/>
        <end position="1089"/>
    </location>
</feature>
<feature type="coiled-coil region" evidence="5">
    <location>
        <begin position="613"/>
        <end position="732"/>
    </location>
</feature>
<dbReference type="PANTHER" id="PTHR31908">
    <property type="entry name" value="PROTEIN CROWDED NUCLEI 4"/>
    <property type="match status" value="1"/>
</dbReference>
<dbReference type="AlphaFoldDB" id="A0A9N7REX4"/>
<comment type="caution">
    <text evidence="7">The sequence shown here is derived from an EMBL/GenBank/DDBJ whole genome shotgun (WGS) entry which is preliminary data.</text>
</comment>
<organism evidence="7 8">
    <name type="scientific">Striga hermonthica</name>
    <name type="common">Purple witchweed</name>
    <name type="synonym">Buchnera hermonthica</name>
    <dbReference type="NCBI Taxonomy" id="68872"/>
    <lineage>
        <taxon>Eukaryota</taxon>
        <taxon>Viridiplantae</taxon>
        <taxon>Streptophyta</taxon>
        <taxon>Embryophyta</taxon>
        <taxon>Tracheophyta</taxon>
        <taxon>Spermatophyta</taxon>
        <taxon>Magnoliopsida</taxon>
        <taxon>eudicotyledons</taxon>
        <taxon>Gunneridae</taxon>
        <taxon>Pentapetalae</taxon>
        <taxon>asterids</taxon>
        <taxon>lamiids</taxon>
        <taxon>Lamiales</taxon>
        <taxon>Orobanchaceae</taxon>
        <taxon>Buchnereae</taxon>
        <taxon>Striga</taxon>
    </lineage>
</organism>
<keyword evidence="1 5" id="KW-0175">Coiled coil</keyword>
<evidence type="ECO:0000313" key="7">
    <source>
        <dbReference type="EMBL" id="CAA0828351.1"/>
    </source>
</evidence>
<evidence type="ECO:0000256" key="6">
    <source>
        <dbReference type="SAM" id="MobiDB-lite"/>
    </source>
</evidence>
<sequence>MFSPPRVLWWKSPRSEPGLKNGSVSGPGLGLNTSAASPRNGEALAEGKAVGFVGDGGVVDQEMLADRASKLENELFEYQYKMGLLLGEKTEWNLKHEGLTQALADASDTLKKERAAHSSAMSEMEKREENLKKALGVEKQCVLDLEKALREMRSEHAEIKFNANSKLDEANALVTSVEQKSLEVDAKFHAADAKLAEVSRKSSEIERKLHELETQENALRRKRSLFATEREAHEASMSKQREDLREWEQKLKEAEERLTDGRRLLNERERKANDNDNLLKQKQTDLEELQKKIEITNSDLRNKEEDICKRLASLACKEKEAVDVRKRLEEREKQMLELEENLNTREKLEIQKQLDEHQSILTKKQKEFELEMEQKRKSNDEQLKEKMAEVEKKEAEITHMEVKVMKREQAVEKKMEKVRDKETDIDSKSKALKERENSHKVERINLEKEKKLVLAEKQNFLCLKAELENLKAHREGQLEKLNEEREQLKITEDERSEFTRLQSELKKEINRYRFQSEQLMKEADDLKQEKEKFEKEWEELDNERTQIKKEEEDVLEQKRHLEKLRLSEEERLNNEKLEKQQYVQRELEALKLAQDSFAARMEHEKALLAEKAQSETTQLIHDLEVRKQELEAEFRRKQEELESSLNKREQLFEKEKGKELENVNYLREVARREMEEMDLERLRMEKERAELSENKKRIETQQLGMKKDTEELVSLSLKLKDQREQLIKERERFIVFSEKQKNCKTCRETIREFMLSDLHPLPKVAEDYLKEAERLNAESSSPALAKSPAAGTKTMSWLRKCTSKILIFSPGRRLDLDCSQNPEVGTSVKQDDVTNSSNTSPSGEKEPELLSSRVANDSYDVQIVESETAIGEFGAAQALSGEKEPELSSRVANDSYDVQIVEYETAIGEFGAAAQALSVDQDPPSKPEYSNSTGVRTRGRRTRTFGGSKTNDNVETETSVHTNDDRAESDLGGAPKNTRKRNRVEGHSVNQIVEGRSDSTGDRPRRRRRVVAAEHGQRRYNLRTNKKSVGTVANGSLPKARRKGKEKEGEGDQLLSENLEAAIGASRKEIEGHDSRRIEAEENAEDHLPLRSTATASKFSADSPFKNARCVDMENTYGEDMGKSEEVNGSAECAMEEYSGEDYKTASREEDDDDDDDNDGDGDEVDHPGEVSVGKKLWTFLTT</sequence>
<gene>
    <name evidence="7" type="ORF">SHERM_24046</name>
</gene>
<dbReference type="OrthoDB" id="673795at2759"/>
<accession>A0A9N7REX4</accession>
<feature type="region of interest" description="Disordered" evidence="6">
    <location>
        <begin position="408"/>
        <end position="439"/>
    </location>
</feature>
<feature type="region of interest" description="Disordered" evidence="6">
    <location>
        <begin position="917"/>
        <end position="1183"/>
    </location>
</feature>
<dbReference type="EMBL" id="CACSLK010027752">
    <property type="protein sequence ID" value="CAA0828351.1"/>
    <property type="molecule type" value="Genomic_DNA"/>
</dbReference>